<dbReference type="InterPro" id="IPR026888">
    <property type="entry name" value="AcetylCoA_hyd_C"/>
</dbReference>
<protein>
    <submittedName>
        <fullName evidence="5">4-hydroxybutyrate CoA-transferase</fullName>
    </submittedName>
</protein>
<proteinExistence type="inferred from homology"/>
<evidence type="ECO:0000256" key="1">
    <source>
        <dbReference type="ARBA" id="ARBA00009632"/>
    </source>
</evidence>
<reference evidence="5 6" key="1">
    <citation type="submission" date="2018-02" db="EMBL/GenBank/DDBJ databases">
        <title>Genomic Encyclopedia of Archaeal and Bacterial Type Strains, Phase II (KMG-II): from individual species to whole genera.</title>
        <authorList>
            <person name="Goeker M."/>
        </authorList>
    </citation>
    <scope>NUCLEOTIDE SEQUENCE [LARGE SCALE GENOMIC DNA]</scope>
    <source>
        <strain evidence="5 6">DSM 3808</strain>
    </source>
</reference>
<comment type="caution">
    <text evidence="5">The sequence shown here is derived from an EMBL/GenBank/DDBJ whole genome shotgun (WGS) entry which is preliminary data.</text>
</comment>
<dbReference type="PANTHER" id="PTHR21432:SF20">
    <property type="entry name" value="ACETYL-COA HYDROLASE"/>
    <property type="match status" value="1"/>
</dbReference>
<keyword evidence="2 5" id="KW-0808">Transferase</keyword>
<dbReference type="Pfam" id="PF02550">
    <property type="entry name" value="AcetylCoA_hydro"/>
    <property type="match status" value="1"/>
</dbReference>
<dbReference type="AlphaFoldDB" id="A0A2S6HT90"/>
<comment type="similarity">
    <text evidence="1">Belongs to the acetyl-CoA hydrolase/transferase family.</text>
</comment>
<evidence type="ECO:0000313" key="6">
    <source>
        <dbReference type="Proteomes" id="UP000237749"/>
    </source>
</evidence>
<dbReference type="Proteomes" id="UP000237749">
    <property type="component" value="Unassembled WGS sequence"/>
</dbReference>
<evidence type="ECO:0000259" key="3">
    <source>
        <dbReference type="Pfam" id="PF02550"/>
    </source>
</evidence>
<dbReference type="Gene3D" id="3.40.1080.10">
    <property type="entry name" value="Glutaconate Coenzyme A-transferase"/>
    <property type="match status" value="1"/>
</dbReference>
<dbReference type="EMBL" id="PTJA01000005">
    <property type="protein sequence ID" value="PPK80979.1"/>
    <property type="molecule type" value="Genomic_DNA"/>
</dbReference>
<evidence type="ECO:0000313" key="5">
    <source>
        <dbReference type="EMBL" id="PPK80979.1"/>
    </source>
</evidence>
<sequence length="438" mass="48191">MNWREIYTSKLKPIKEAVKVVKSGDKVVIGHAVGEPIKLVDAMTEYAVQADLRDIEIYQQVDMGHSLYAQPGMEKHFRENSLFLGAKTRDCVNSGRGDFTPCYFYQAPEFYRSTKKPDVVFVTLSLPDEHGYCSFGVSCDYTKPAAEVEGAKVVAAVNPNMPRTLGDSFIHVSDIDVIVEDDTPIPELGLPQIGDVEMAIGEHIASMVNDGDCLQLGIGAIPDAVLKFLDNKKDLGIHSEMISDGVIDLYEKGVINCAAKNYNRGKIVVSFLMGSRKLYDFADDNPSVYMAPVDYVNHPVIIGQNDNMVSINSSVEVNLMGEACSEAMGLKQFSGIGGQVDFIRGASFSKGGRSILAFPSTAKKGTVSRIVPYLTQGGTVTTSRNDVDYIVTEHGIAKMKGNTLRERARQLIRIAAPQFQDVLAEEFERRFAEKYKEV</sequence>
<dbReference type="Gene3D" id="3.40.1080.20">
    <property type="entry name" value="Acetyl-CoA hydrolase/transferase C-terminal domain"/>
    <property type="match status" value="1"/>
</dbReference>
<evidence type="ECO:0000256" key="2">
    <source>
        <dbReference type="ARBA" id="ARBA00022679"/>
    </source>
</evidence>
<gene>
    <name evidence="5" type="ORF">BXY41_105198</name>
</gene>
<dbReference type="PANTHER" id="PTHR21432">
    <property type="entry name" value="ACETYL-COA HYDROLASE-RELATED"/>
    <property type="match status" value="1"/>
</dbReference>
<dbReference type="OrthoDB" id="9801795at2"/>
<name>A0A2S6HT90_9FIRM</name>
<dbReference type="InterPro" id="IPR003702">
    <property type="entry name" value="ActCoA_hydro_N"/>
</dbReference>
<dbReference type="Gene3D" id="3.30.750.70">
    <property type="entry name" value="4-hydroxybutyrate coenzyme like domains"/>
    <property type="match status" value="1"/>
</dbReference>
<dbReference type="InterPro" id="IPR037171">
    <property type="entry name" value="NagB/RpiA_transferase-like"/>
</dbReference>
<dbReference type="GO" id="GO:0006083">
    <property type="term" value="P:acetate metabolic process"/>
    <property type="evidence" value="ECO:0007669"/>
    <property type="project" value="InterPro"/>
</dbReference>
<dbReference type="RefSeq" id="WP_104436964.1">
    <property type="nucleotide sequence ID" value="NZ_PTJA01000005.1"/>
</dbReference>
<dbReference type="SUPFAM" id="SSF100950">
    <property type="entry name" value="NagB/RpiA/CoA transferase-like"/>
    <property type="match status" value="2"/>
</dbReference>
<keyword evidence="6" id="KW-1185">Reference proteome</keyword>
<feature type="domain" description="Acetyl-CoA hydrolase/transferase N-terminal" evidence="3">
    <location>
        <begin position="10"/>
        <end position="184"/>
    </location>
</feature>
<organism evidence="5 6">
    <name type="scientific">Lacrimispora xylanisolvens</name>
    <dbReference type="NCBI Taxonomy" id="384636"/>
    <lineage>
        <taxon>Bacteria</taxon>
        <taxon>Bacillati</taxon>
        <taxon>Bacillota</taxon>
        <taxon>Clostridia</taxon>
        <taxon>Lachnospirales</taxon>
        <taxon>Lachnospiraceae</taxon>
        <taxon>Lacrimispora</taxon>
    </lineage>
</organism>
<dbReference type="InterPro" id="IPR038460">
    <property type="entry name" value="AcetylCoA_hyd_C_sf"/>
</dbReference>
<dbReference type="Pfam" id="PF13336">
    <property type="entry name" value="AcetylCoA_hyd_C"/>
    <property type="match status" value="1"/>
</dbReference>
<evidence type="ECO:0000259" key="4">
    <source>
        <dbReference type="Pfam" id="PF13336"/>
    </source>
</evidence>
<feature type="domain" description="Acetyl-CoA hydrolase/transferase C-terminal" evidence="4">
    <location>
        <begin position="274"/>
        <end position="426"/>
    </location>
</feature>
<dbReference type="InterPro" id="IPR046433">
    <property type="entry name" value="ActCoA_hydro"/>
</dbReference>
<dbReference type="GO" id="GO:0008775">
    <property type="term" value="F:acetate CoA-transferase activity"/>
    <property type="evidence" value="ECO:0007669"/>
    <property type="project" value="InterPro"/>
</dbReference>
<accession>A0A2S6HT90</accession>